<dbReference type="EMBL" id="JADGJQ010000117">
    <property type="protein sequence ID" value="KAJ3168711.1"/>
    <property type="molecule type" value="Genomic_DNA"/>
</dbReference>
<dbReference type="Pfam" id="PF08699">
    <property type="entry name" value="ArgoL1"/>
    <property type="match status" value="1"/>
</dbReference>
<accession>A0AAD5TDY7</accession>
<protein>
    <submittedName>
        <fullName evidence="4">Argonaute 1</fullName>
    </submittedName>
</protein>
<dbReference type="Pfam" id="PF16487">
    <property type="entry name" value="ArgoMid"/>
    <property type="match status" value="1"/>
</dbReference>
<dbReference type="SUPFAM" id="SSF101690">
    <property type="entry name" value="PAZ domain"/>
    <property type="match status" value="1"/>
</dbReference>
<feature type="compositionally biased region" description="Basic and acidic residues" evidence="1">
    <location>
        <begin position="1"/>
        <end position="11"/>
    </location>
</feature>
<dbReference type="SUPFAM" id="SSF53098">
    <property type="entry name" value="Ribonuclease H-like"/>
    <property type="match status" value="1"/>
</dbReference>
<feature type="domain" description="Piwi" evidence="3">
    <location>
        <begin position="761"/>
        <end position="1061"/>
    </location>
</feature>
<evidence type="ECO:0000259" key="2">
    <source>
        <dbReference type="PROSITE" id="PS50821"/>
    </source>
</evidence>
<dbReference type="SMART" id="SM01163">
    <property type="entry name" value="DUF1785"/>
    <property type="match status" value="1"/>
</dbReference>
<gene>
    <name evidence="4" type="primary">AGO1_1</name>
    <name evidence="4" type="ORF">HDU87_000956</name>
</gene>
<dbReference type="Pfam" id="PF16486">
    <property type="entry name" value="ArgoN"/>
    <property type="match status" value="1"/>
</dbReference>
<feature type="compositionally biased region" description="Low complexity" evidence="1">
    <location>
        <begin position="17"/>
        <end position="47"/>
    </location>
</feature>
<evidence type="ECO:0000313" key="5">
    <source>
        <dbReference type="Proteomes" id="UP001212152"/>
    </source>
</evidence>
<dbReference type="InterPro" id="IPR032473">
    <property type="entry name" value="Argonaute_Mid_dom"/>
</dbReference>
<feature type="domain" description="PAZ" evidence="2">
    <location>
        <begin position="441"/>
        <end position="557"/>
    </location>
</feature>
<dbReference type="PANTHER" id="PTHR22891">
    <property type="entry name" value="EUKARYOTIC TRANSLATION INITIATION FACTOR 2C"/>
    <property type="match status" value="1"/>
</dbReference>
<feature type="region of interest" description="Disordered" evidence="1">
    <location>
        <begin position="86"/>
        <end position="122"/>
    </location>
</feature>
<evidence type="ECO:0000313" key="4">
    <source>
        <dbReference type="EMBL" id="KAJ3168711.1"/>
    </source>
</evidence>
<dbReference type="InterPro" id="IPR045246">
    <property type="entry name" value="Piwi_ago-like"/>
</dbReference>
<evidence type="ECO:0000256" key="1">
    <source>
        <dbReference type="SAM" id="MobiDB-lite"/>
    </source>
</evidence>
<comment type="caution">
    <text evidence="4">The sequence shown here is derived from an EMBL/GenBank/DDBJ whole genome shotgun (WGS) entry which is preliminary data.</text>
</comment>
<dbReference type="InterPro" id="IPR036085">
    <property type="entry name" value="PAZ_dom_sf"/>
</dbReference>
<dbReference type="CDD" id="cd04657">
    <property type="entry name" value="Piwi_ago-like"/>
    <property type="match status" value="1"/>
</dbReference>
<dbReference type="InterPro" id="IPR003100">
    <property type="entry name" value="PAZ_dom"/>
</dbReference>
<dbReference type="InterPro" id="IPR032474">
    <property type="entry name" value="Argonaute_N"/>
</dbReference>
<feature type="region of interest" description="Disordered" evidence="1">
    <location>
        <begin position="1099"/>
        <end position="1120"/>
    </location>
</feature>
<keyword evidence="5" id="KW-1185">Reference proteome</keyword>
<dbReference type="InterPro" id="IPR036397">
    <property type="entry name" value="RNaseH_sf"/>
</dbReference>
<dbReference type="AlphaFoldDB" id="A0AAD5TDY7"/>
<dbReference type="SMART" id="SM00950">
    <property type="entry name" value="Piwi"/>
    <property type="match status" value="1"/>
</dbReference>
<dbReference type="Gene3D" id="3.40.50.2300">
    <property type="match status" value="1"/>
</dbReference>
<feature type="compositionally biased region" description="Pro residues" evidence="1">
    <location>
        <begin position="1103"/>
        <end position="1116"/>
    </location>
</feature>
<dbReference type="Pfam" id="PF02170">
    <property type="entry name" value="PAZ"/>
    <property type="match status" value="1"/>
</dbReference>
<evidence type="ECO:0000259" key="3">
    <source>
        <dbReference type="PROSITE" id="PS50822"/>
    </source>
</evidence>
<dbReference type="InterPro" id="IPR003165">
    <property type="entry name" value="Piwi"/>
</dbReference>
<proteinExistence type="predicted"/>
<feature type="region of interest" description="Disordered" evidence="1">
    <location>
        <begin position="1"/>
        <end position="69"/>
    </location>
</feature>
<sequence>MDGERSYDNDHGSTPVDDAAAADGDSDAAALDAQGAAGEAAQLSPVSAPQPPPPPPPPTMPRARSKSNLSPVADEFIPASAMSAMSAEPGYGQADPSGPFESLSLYHNQYPHHSSYPTHPHHHNYEQQFLQDLSPPLQQRQQQSHQHQSPHQIQQFPPALQWQSAPIVTQIPRGTLYRPSGLHLGTPESHAEAKRALQSGKGGNRNKVQPCPIPRPLRPNVGQRGRQVTLRANFYRLKFPDIKIHHYDVEVHPNEAAQINRKVMEVWKRLPREPRHRAIATAAVYDGRKNLFMPSELPLASETTIRGKTRMEESFMIEISEEEIVDAMGQHPKISGPQRYRLRLRKVSEIDMERLHRFLAGVTKEFPRETVMVLEVMLRHKPTMLLESGGTGGGFFTADGFTNIRGGLAIHPGWYQSIRPTAGQLLLNLDMSSTAFYQAGPLITVVSRFFHRDMIEHVRWDNPRDVQRLDKFLRDVSIEITYRSTGRRRYKIRALTPKSAIHTYISVTRNGVLTYVSVQQYFRDHYNIRLQYPHLPCVSSGAQLDIILPMELCVVRENQRHTGRLNDRQAAEMIRITALLPRQRSTRIEYGKKVMHSDSAHLAAWGVTLEPHMMEIPGRILPPPELSFQKIEELSPTPEASPAPADEERVCETPEVGTWEVQGPLKFARGADLRYWSVAVFGDQRELPVETIQSFVLMLISAMEDKGMTIYNQRPDIVYGPAKHQVAATLALAAQRAVAPGDEEPETLPGSGLPGSSAAELVICIITQKHTIYSDIKRISETEMGLMTQCAMSRQAMKLDAGYVGNLILKVNAKLGGVNVFLDPMRQLRCLGAPTDTMILGADVTHPPPGTTEGRSIAAVVASMDSKFCEYRASIRIQGARQEIITGLCAMVCELLDLFYTRSGAHPKKVIFYRDGVSEGQFTEVAIQEITALKKALQDKGVHDAKVTFLVVNKRHHVRVFPVDEGQAAAGEPVMDRKGNVLPGTVFDSDVCHPYEFDFYLTSHSGLQGTSKPAHYHVLYDENRFAADDIQELTYRLCYLYARSSRSVSIVPPAYYAHLVAARARCHAASAASVSHNSNTENFGAAAAAAVLGPAPTLVEGAAPPPPPLPAPAPPSRRPRKRIGVLEIARVSEELQKKMYFT</sequence>
<dbReference type="Gene3D" id="2.170.260.10">
    <property type="entry name" value="paz domain"/>
    <property type="match status" value="1"/>
</dbReference>
<dbReference type="CDD" id="cd02846">
    <property type="entry name" value="PAZ_argonaute_like"/>
    <property type="match status" value="1"/>
</dbReference>
<reference evidence="4" key="1">
    <citation type="submission" date="2020-05" db="EMBL/GenBank/DDBJ databases">
        <title>Phylogenomic resolution of chytrid fungi.</title>
        <authorList>
            <person name="Stajich J.E."/>
            <person name="Amses K."/>
            <person name="Simmons R."/>
            <person name="Seto K."/>
            <person name="Myers J."/>
            <person name="Bonds A."/>
            <person name="Quandt C.A."/>
            <person name="Barry K."/>
            <person name="Liu P."/>
            <person name="Grigoriev I."/>
            <person name="Longcore J.E."/>
            <person name="James T.Y."/>
        </authorList>
    </citation>
    <scope>NUCLEOTIDE SEQUENCE</scope>
    <source>
        <strain evidence="4">JEL0379</strain>
    </source>
</reference>
<name>A0AAD5TDY7_9FUNG</name>
<dbReference type="InterPro" id="IPR014811">
    <property type="entry name" value="ArgoL1"/>
</dbReference>
<organism evidence="4 5">
    <name type="scientific">Geranomyces variabilis</name>
    <dbReference type="NCBI Taxonomy" id="109894"/>
    <lineage>
        <taxon>Eukaryota</taxon>
        <taxon>Fungi</taxon>
        <taxon>Fungi incertae sedis</taxon>
        <taxon>Chytridiomycota</taxon>
        <taxon>Chytridiomycota incertae sedis</taxon>
        <taxon>Chytridiomycetes</taxon>
        <taxon>Spizellomycetales</taxon>
        <taxon>Powellomycetaceae</taxon>
        <taxon>Geranomyces</taxon>
    </lineage>
</organism>
<dbReference type="Pfam" id="PF02171">
    <property type="entry name" value="Piwi"/>
    <property type="match status" value="1"/>
</dbReference>
<feature type="compositionally biased region" description="Pro residues" evidence="1">
    <location>
        <begin position="48"/>
        <end position="60"/>
    </location>
</feature>
<feature type="region of interest" description="Disordered" evidence="1">
    <location>
        <begin position="185"/>
        <end position="221"/>
    </location>
</feature>
<dbReference type="Proteomes" id="UP001212152">
    <property type="component" value="Unassembled WGS sequence"/>
</dbReference>
<dbReference type="PROSITE" id="PS50822">
    <property type="entry name" value="PIWI"/>
    <property type="match status" value="1"/>
</dbReference>
<dbReference type="PROSITE" id="PS50821">
    <property type="entry name" value="PAZ"/>
    <property type="match status" value="1"/>
</dbReference>
<feature type="region of interest" description="Disordered" evidence="1">
    <location>
        <begin position="136"/>
        <end position="155"/>
    </location>
</feature>
<dbReference type="GO" id="GO:0003723">
    <property type="term" value="F:RNA binding"/>
    <property type="evidence" value="ECO:0007669"/>
    <property type="project" value="InterPro"/>
</dbReference>
<dbReference type="InterPro" id="IPR012337">
    <property type="entry name" value="RNaseH-like_sf"/>
</dbReference>
<dbReference type="Gene3D" id="3.30.420.10">
    <property type="entry name" value="Ribonuclease H-like superfamily/Ribonuclease H"/>
    <property type="match status" value="1"/>
</dbReference>